<sequence length="939" mass="96205">MKRIGRIVVLLFLPVTLIAATALAQKPEPRIRGTIMDANREVLAGSRARVAQQGTDVGAVAPETTIPGITLVFKRSPEQESALEALLAAQQNARSPLYHQWLSPDAFRARFGVADEDIAATEAWLQSHGFRIDGAGADRITFSGTATEVQDAFGTELRYYQVDGERHFAPEADLTLPAKVAAMTAAVLHLSDLRPKPEVRVQTHPRSDFTSVSTQTHYLTPKDLFTMYDFPAALQQKFGGAGQGIAVVGQSYVNTSNSSKVAVFQDNLTELDAITPVLVPGSGIEAVSPGAEEEANVDLEYTSGIAPNANIFYVFVGNNQNYDVLDALAFAITQDIAPVVSVSYGFCETSMSATELDQGNALLEQAAAQGQTVVAAAGDGGSTGCGSPGAGQWPLAVSYPASSPYVTAVGGTQMAAGTFASGASQYWAGAVTFDTKTSLLSYAPEVVWNEDSQLNGLAAGGGGVSTHFARPAWQSGVPGIASGAFRLLPDIALQASIESPGFLVCLDNPYLLDSAGQPISCSNGLTSGGNNYTTSGGTSFAAPVFAGFIAVLNQMKQASGQGNINPALYQLASTPASYSSVFHDITSGTNACVTGVGGCVAPGNSAYAAGLGYDEATGLGSIDFAHLAGAWPLSAPANMLVTTTQIVSPGYTALPGASIRLQINVQTSDWTVDDTPVPTGSVSIAVDGAVVEPALTFSQTSSYNSLATANFSFTAPSSAGSHLVRVAYSGDAMHSPSVAIYSVMVGNVTASGGFTLSAGNVTVANGGTGSTQILVTPSGGYTGSILWSISATSSTGGPDYCYNIGSEPVNGPTTIKLSLGVGTGCNSSLPSPDARASVGAAGNGRGRSVWGGTSKIAICMGLLLFGLGGRRRMRLRARLLAVVLLAVMGVGLNGCGGNGGGGDGGGGSNSKYLYTFTVTGADSVNQSITTSTTFMMTID</sequence>
<reference evidence="11" key="2">
    <citation type="submission" date="2020-09" db="EMBL/GenBank/DDBJ databases">
        <authorList>
            <person name="Sun Q."/>
            <person name="Zhou Y."/>
        </authorList>
    </citation>
    <scope>NUCLEOTIDE SEQUENCE</scope>
    <source>
        <strain evidence="11">CGMCC 1.15447</strain>
    </source>
</reference>
<dbReference type="Pfam" id="PF00082">
    <property type="entry name" value="Peptidase_S8"/>
    <property type="match status" value="1"/>
</dbReference>
<dbReference type="SUPFAM" id="SSF52743">
    <property type="entry name" value="Subtilisin-like"/>
    <property type="match status" value="1"/>
</dbReference>
<dbReference type="GO" id="GO:0008240">
    <property type="term" value="F:tripeptidyl-peptidase activity"/>
    <property type="evidence" value="ECO:0007669"/>
    <property type="project" value="TreeGrafter"/>
</dbReference>
<evidence type="ECO:0000256" key="4">
    <source>
        <dbReference type="ARBA" id="ARBA00022801"/>
    </source>
</evidence>
<dbReference type="InterPro" id="IPR036852">
    <property type="entry name" value="Peptidase_S8/S53_dom_sf"/>
</dbReference>
<feature type="transmembrane region" description="Helical" evidence="8">
    <location>
        <begin position="879"/>
        <end position="899"/>
    </location>
</feature>
<keyword evidence="9" id="KW-0732">Signal</keyword>
<gene>
    <name evidence="11" type="ORF">GCM10011507_09030</name>
</gene>
<dbReference type="InterPro" id="IPR023828">
    <property type="entry name" value="Peptidase_S8_Ser-AS"/>
</dbReference>
<feature type="domain" description="Peptidase S53" evidence="10">
    <location>
        <begin position="218"/>
        <end position="634"/>
    </location>
</feature>
<dbReference type="Gene3D" id="2.60.40.10">
    <property type="entry name" value="Immunoglobulins"/>
    <property type="match status" value="1"/>
</dbReference>
<evidence type="ECO:0000256" key="9">
    <source>
        <dbReference type="SAM" id="SignalP"/>
    </source>
</evidence>
<keyword evidence="7" id="KW-0865">Zymogen</keyword>
<dbReference type="InterPro" id="IPR015366">
    <property type="entry name" value="S53_propep"/>
</dbReference>
<keyword evidence="4" id="KW-0378">Hydrolase</keyword>
<evidence type="ECO:0000256" key="2">
    <source>
        <dbReference type="ARBA" id="ARBA00022670"/>
    </source>
</evidence>
<accession>A0A916W1J1</accession>
<keyword evidence="2" id="KW-0645">Protease</keyword>
<dbReference type="CDD" id="cd04056">
    <property type="entry name" value="Peptidases_S53"/>
    <property type="match status" value="1"/>
</dbReference>
<dbReference type="InterPro" id="IPR000209">
    <property type="entry name" value="Peptidase_S8/S53_dom"/>
</dbReference>
<keyword evidence="3" id="KW-0479">Metal-binding</keyword>
<comment type="caution">
    <text evidence="11">The sequence shown here is derived from an EMBL/GenBank/DDBJ whole genome shotgun (WGS) entry which is preliminary data.</text>
</comment>
<keyword evidence="8" id="KW-1133">Transmembrane helix</keyword>
<dbReference type="Pfam" id="PF09286">
    <property type="entry name" value="Pro-kuma_activ"/>
    <property type="match status" value="1"/>
</dbReference>
<dbReference type="SUPFAM" id="SSF54897">
    <property type="entry name" value="Protease propeptides/inhibitors"/>
    <property type="match status" value="1"/>
</dbReference>
<dbReference type="PROSITE" id="PS51695">
    <property type="entry name" value="SEDOLISIN"/>
    <property type="match status" value="1"/>
</dbReference>
<keyword evidence="8" id="KW-0812">Transmembrane</keyword>
<dbReference type="GO" id="GO:0006508">
    <property type="term" value="P:proteolysis"/>
    <property type="evidence" value="ECO:0007669"/>
    <property type="project" value="UniProtKB-KW"/>
</dbReference>
<evidence type="ECO:0000256" key="6">
    <source>
        <dbReference type="ARBA" id="ARBA00022837"/>
    </source>
</evidence>
<evidence type="ECO:0000313" key="12">
    <source>
        <dbReference type="Proteomes" id="UP000648801"/>
    </source>
</evidence>
<dbReference type="PANTHER" id="PTHR14218">
    <property type="entry name" value="PROTEASE S8 TRIPEPTIDYL PEPTIDASE I CLN2"/>
    <property type="match status" value="1"/>
</dbReference>
<dbReference type="Proteomes" id="UP000648801">
    <property type="component" value="Unassembled WGS sequence"/>
</dbReference>
<feature type="transmembrane region" description="Helical" evidence="8">
    <location>
        <begin position="849"/>
        <end position="867"/>
    </location>
</feature>
<dbReference type="PANTHER" id="PTHR14218:SF15">
    <property type="entry name" value="TRIPEPTIDYL-PEPTIDASE 1"/>
    <property type="match status" value="1"/>
</dbReference>
<name>A0A916W1J1_9BACT</name>
<keyword evidence="6" id="KW-0106">Calcium</keyword>
<feature type="signal peptide" evidence="9">
    <location>
        <begin position="1"/>
        <end position="24"/>
    </location>
</feature>
<evidence type="ECO:0000256" key="7">
    <source>
        <dbReference type="ARBA" id="ARBA00023145"/>
    </source>
</evidence>
<keyword evidence="5" id="KW-0720">Serine protease</keyword>
<evidence type="ECO:0000256" key="8">
    <source>
        <dbReference type="SAM" id="Phobius"/>
    </source>
</evidence>
<evidence type="ECO:0000256" key="1">
    <source>
        <dbReference type="ARBA" id="ARBA00001913"/>
    </source>
</evidence>
<dbReference type="AlphaFoldDB" id="A0A916W1J1"/>
<keyword evidence="8" id="KW-0472">Membrane</keyword>
<dbReference type="SMART" id="SM00944">
    <property type="entry name" value="Pro-kuma_activ"/>
    <property type="match status" value="1"/>
</dbReference>
<dbReference type="GO" id="GO:0004252">
    <property type="term" value="F:serine-type endopeptidase activity"/>
    <property type="evidence" value="ECO:0007669"/>
    <property type="project" value="InterPro"/>
</dbReference>
<evidence type="ECO:0000313" key="11">
    <source>
        <dbReference type="EMBL" id="GGA59730.1"/>
    </source>
</evidence>
<dbReference type="EMBL" id="BMJB01000001">
    <property type="protein sequence ID" value="GGA59730.1"/>
    <property type="molecule type" value="Genomic_DNA"/>
</dbReference>
<keyword evidence="12" id="KW-1185">Reference proteome</keyword>
<protein>
    <recommendedName>
        <fullName evidence="10">Peptidase S53 domain-containing protein</fullName>
    </recommendedName>
</protein>
<reference evidence="11" key="1">
    <citation type="journal article" date="2014" name="Int. J. Syst. Evol. Microbiol.">
        <title>Complete genome sequence of Corynebacterium casei LMG S-19264T (=DSM 44701T), isolated from a smear-ripened cheese.</title>
        <authorList>
            <consortium name="US DOE Joint Genome Institute (JGI-PGF)"/>
            <person name="Walter F."/>
            <person name="Albersmeier A."/>
            <person name="Kalinowski J."/>
            <person name="Ruckert C."/>
        </authorList>
    </citation>
    <scope>NUCLEOTIDE SEQUENCE</scope>
    <source>
        <strain evidence="11">CGMCC 1.15447</strain>
    </source>
</reference>
<dbReference type="RefSeq" id="WP_188758093.1">
    <property type="nucleotide sequence ID" value="NZ_BMJB01000001.1"/>
</dbReference>
<dbReference type="GO" id="GO:0046872">
    <property type="term" value="F:metal ion binding"/>
    <property type="evidence" value="ECO:0007669"/>
    <property type="project" value="UniProtKB-KW"/>
</dbReference>
<evidence type="ECO:0000259" key="10">
    <source>
        <dbReference type="PROSITE" id="PS51695"/>
    </source>
</evidence>
<dbReference type="InterPro" id="IPR030400">
    <property type="entry name" value="Sedolisin_dom"/>
</dbReference>
<dbReference type="Gene3D" id="3.40.50.200">
    <property type="entry name" value="Peptidase S8/S53 domain"/>
    <property type="match status" value="1"/>
</dbReference>
<comment type="cofactor">
    <cofactor evidence="1">
        <name>Ca(2+)</name>
        <dbReference type="ChEBI" id="CHEBI:29108"/>
    </cofactor>
</comment>
<dbReference type="InterPro" id="IPR050819">
    <property type="entry name" value="Tripeptidyl-peptidase_I"/>
</dbReference>
<evidence type="ECO:0000256" key="5">
    <source>
        <dbReference type="ARBA" id="ARBA00022825"/>
    </source>
</evidence>
<evidence type="ECO:0000256" key="3">
    <source>
        <dbReference type="ARBA" id="ARBA00022723"/>
    </source>
</evidence>
<dbReference type="InterPro" id="IPR013783">
    <property type="entry name" value="Ig-like_fold"/>
</dbReference>
<proteinExistence type="predicted"/>
<organism evidence="11 12">
    <name type="scientific">Edaphobacter acidisoli</name>
    <dbReference type="NCBI Taxonomy" id="2040573"/>
    <lineage>
        <taxon>Bacteria</taxon>
        <taxon>Pseudomonadati</taxon>
        <taxon>Acidobacteriota</taxon>
        <taxon>Terriglobia</taxon>
        <taxon>Terriglobales</taxon>
        <taxon>Acidobacteriaceae</taxon>
        <taxon>Edaphobacter</taxon>
    </lineage>
</organism>
<feature type="chain" id="PRO_5037231091" description="Peptidase S53 domain-containing protein" evidence="9">
    <location>
        <begin position="25"/>
        <end position="939"/>
    </location>
</feature>
<dbReference type="CDD" id="cd11377">
    <property type="entry name" value="Pro-peptidase_S53"/>
    <property type="match status" value="1"/>
</dbReference>
<dbReference type="PROSITE" id="PS00138">
    <property type="entry name" value="SUBTILASE_SER"/>
    <property type="match status" value="1"/>
</dbReference>